<keyword evidence="2" id="KW-1185">Reference proteome</keyword>
<dbReference type="Proteomes" id="UP000290572">
    <property type="component" value="Unassembled WGS sequence"/>
</dbReference>
<accession>A0A498MGC2</accession>
<proteinExistence type="predicted"/>
<evidence type="ECO:0000313" key="2">
    <source>
        <dbReference type="Proteomes" id="UP000290572"/>
    </source>
</evidence>
<keyword evidence="1" id="KW-0418">Kinase</keyword>
<gene>
    <name evidence="1" type="ORF">ROHU_007907</name>
</gene>
<reference evidence="1 2" key="1">
    <citation type="submission" date="2018-03" db="EMBL/GenBank/DDBJ databases">
        <title>Draft genome sequence of Rohu Carp (Labeo rohita).</title>
        <authorList>
            <person name="Das P."/>
            <person name="Kushwaha B."/>
            <person name="Joshi C.G."/>
            <person name="Kumar D."/>
            <person name="Nagpure N.S."/>
            <person name="Sahoo L."/>
            <person name="Das S.P."/>
            <person name="Bit A."/>
            <person name="Patnaik S."/>
            <person name="Meher P.K."/>
            <person name="Jayasankar P."/>
            <person name="Koringa P.G."/>
            <person name="Patel N.V."/>
            <person name="Hinsu A.T."/>
            <person name="Kumar R."/>
            <person name="Pandey M."/>
            <person name="Agarwal S."/>
            <person name="Srivastava S."/>
            <person name="Singh M."/>
            <person name="Iquebal M.A."/>
            <person name="Jaiswal S."/>
            <person name="Angadi U.B."/>
            <person name="Kumar N."/>
            <person name="Raza M."/>
            <person name="Shah T.M."/>
            <person name="Rai A."/>
            <person name="Jena J.K."/>
        </authorList>
    </citation>
    <scope>NUCLEOTIDE SEQUENCE [LARGE SCALE GENOMIC DNA]</scope>
    <source>
        <strain evidence="1">DASCIFA01</strain>
        <tissue evidence="1">Testis</tissue>
    </source>
</reference>
<evidence type="ECO:0000313" key="1">
    <source>
        <dbReference type="EMBL" id="RXN17986.1"/>
    </source>
</evidence>
<organism evidence="1 2">
    <name type="scientific">Labeo rohita</name>
    <name type="common">Indian major carp</name>
    <name type="synonym">Cyprinus rohita</name>
    <dbReference type="NCBI Taxonomy" id="84645"/>
    <lineage>
        <taxon>Eukaryota</taxon>
        <taxon>Metazoa</taxon>
        <taxon>Chordata</taxon>
        <taxon>Craniata</taxon>
        <taxon>Vertebrata</taxon>
        <taxon>Euteleostomi</taxon>
        <taxon>Actinopterygii</taxon>
        <taxon>Neopterygii</taxon>
        <taxon>Teleostei</taxon>
        <taxon>Ostariophysi</taxon>
        <taxon>Cypriniformes</taxon>
        <taxon>Cyprinidae</taxon>
        <taxon>Labeoninae</taxon>
        <taxon>Labeonini</taxon>
        <taxon>Labeo</taxon>
    </lineage>
</organism>
<comment type="caution">
    <text evidence="1">The sequence shown here is derived from an EMBL/GenBank/DDBJ whole genome shotgun (WGS) entry which is preliminary data.</text>
</comment>
<dbReference type="AlphaFoldDB" id="A0A498MGC2"/>
<dbReference type="EMBL" id="QBIY01012730">
    <property type="protein sequence ID" value="RXN17986.1"/>
    <property type="molecule type" value="Genomic_DNA"/>
</dbReference>
<keyword evidence="1" id="KW-0808">Transferase</keyword>
<name>A0A498MGC2_LABRO</name>
<dbReference type="GO" id="GO:0016301">
    <property type="term" value="F:kinase activity"/>
    <property type="evidence" value="ECO:0007669"/>
    <property type="project" value="UniProtKB-KW"/>
</dbReference>
<dbReference type="STRING" id="84645.A0A498MGC2"/>
<sequence>MDTTKAQKVKPGISRIKPCKSMQPEAETPDGIEEVKTTGSSLMLQEICITLGSAECAGRPEAMRLVHNAEKQSFSFKKCSAFQFVKRKVRRWMRNPKVNVEKVQAKGFLSPCPKCQEGQDLWYTHFPAPYGCCHYSPGGYYLPHPPSPLCQPCAPCTPCQPDKNKTCKE</sequence>
<protein>
    <submittedName>
        <fullName evidence="1">Serine threonine-kinase Sgk1 isoform X1</fullName>
    </submittedName>
</protein>